<feature type="region of interest" description="Disordered" evidence="1">
    <location>
        <begin position="368"/>
        <end position="420"/>
    </location>
</feature>
<evidence type="ECO:0000313" key="4">
    <source>
        <dbReference type="Proteomes" id="UP000219338"/>
    </source>
</evidence>
<feature type="compositionally biased region" description="Acidic residues" evidence="1">
    <location>
        <begin position="682"/>
        <end position="691"/>
    </location>
</feature>
<reference evidence="4" key="1">
    <citation type="journal article" date="2017" name="Nat. Ecol. Evol.">
        <title>Genome expansion and lineage-specific genetic innovations in the forest pathogenic fungi Armillaria.</title>
        <authorList>
            <person name="Sipos G."/>
            <person name="Prasanna A.N."/>
            <person name="Walter M.C."/>
            <person name="O'Connor E."/>
            <person name="Balint B."/>
            <person name="Krizsan K."/>
            <person name="Kiss B."/>
            <person name="Hess J."/>
            <person name="Varga T."/>
            <person name="Slot J."/>
            <person name="Riley R."/>
            <person name="Boka B."/>
            <person name="Rigling D."/>
            <person name="Barry K."/>
            <person name="Lee J."/>
            <person name="Mihaltcheva S."/>
            <person name="LaButti K."/>
            <person name="Lipzen A."/>
            <person name="Waldron R."/>
            <person name="Moloney N.M."/>
            <person name="Sperisen C."/>
            <person name="Kredics L."/>
            <person name="Vagvoelgyi C."/>
            <person name="Patrignani A."/>
            <person name="Fitzpatrick D."/>
            <person name="Nagy I."/>
            <person name="Doyle S."/>
            <person name="Anderson J.B."/>
            <person name="Grigoriev I.V."/>
            <person name="Gueldener U."/>
            <person name="Muensterkoetter M."/>
            <person name="Nagy L.G."/>
        </authorList>
    </citation>
    <scope>NUCLEOTIDE SEQUENCE [LARGE SCALE GENOMIC DNA]</scope>
    <source>
        <strain evidence="4">C18/9</strain>
    </source>
</reference>
<proteinExistence type="predicted"/>
<feature type="compositionally biased region" description="Basic and acidic residues" evidence="1">
    <location>
        <begin position="393"/>
        <end position="408"/>
    </location>
</feature>
<dbReference type="OMA" id="QLWQQHA"/>
<dbReference type="InterPro" id="IPR011666">
    <property type="entry name" value="DUF1604"/>
</dbReference>
<dbReference type="EMBL" id="FUEG01000021">
    <property type="protein sequence ID" value="SJL13722.1"/>
    <property type="molecule type" value="Genomic_DNA"/>
</dbReference>
<feature type="compositionally biased region" description="Basic and acidic residues" evidence="1">
    <location>
        <begin position="93"/>
        <end position="106"/>
    </location>
</feature>
<feature type="region of interest" description="Disordered" evidence="1">
    <location>
        <begin position="606"/>
        <end position="625"/>
    </location>
</feature>
<dbReference type="OrthoDB" id="20507at2759"/>
<name>A0A284RY96_ARMOS</name>
<keyword evidence="4" id="KW-1185">Reference proteome</keyword>
<dbReference type="PANTHER" id="PTHR13384:SF19">
    <property type="entry name" value="G PATCH DOMAIN-CONTAINING PROTEIN 1"/>
    <property type="match status" value="1"/>
</dbReference>
<feature type="region of interest" description="Disordered" evidence="1">
    <location>
        <begin position="311"/>
        <end position="334"/>
    </location>
</feature>
<feature type="region of interest" description="Disordered" evidence="1">
    <location>
        <begin position="86"/>
        <end position="107"/>
    </location>
</feature>
<evidence type="ECO:0000259" key="2">
    <source>
        <dbReference type="PROSITE" id="PS50174"/>
    </source>
</evidence>
<gene>
    <name evidence="3" type="ORF">ARMOST_17170</name>
</gene>
<dbReference type="Proteomes" id="UP000219338">
    <property type="component" value="Unassembled WGS sequence"/>
</dbReference>
<dbReference type="Pfam" id="PF07713">
    <property type="entry name" value="DUF1604"/>
    <property type="match status" value="1"/>
</dbReference>
<dbReference type="PROSITE" id="PS50174">
    <property type="entry name" value="G_PATCH"/>
    <property type="match status" value="1"/>
</dbReference>
<sequence>MSTGRLKRKLGDLGVDTSSTKANESFCLIGTPLPPLEKSKDNGEFVPIWKQDVRDEKGRRRLHGAFTGGFSAGYFNTVGSKEGWAPSTFVSSRNDRAKQKSARPEDFMDEEDLQELKDSRNLVDTTDEMDFMGGTQAEKQRKESVDVENDSIASTLQASMLPAPKDSAGARILKKMGWRIGNGIGPRVSLKQRKLQDLQAFTGQASSSDDIKVADDDEEASKHTYAPRDTPVIRFDRKDNFHGLGYRPGMSLNESLGVNGGKPSSGPNLSAGFGLGALNDADEDDLDVYEGASSMRNRVAYDIADSQNDDRISIGGNSARGKTSSAVRSTPGTFNDGRPILAGFVASDKPVLEDRWYPLPEIPKGWKPNPQGIWEQGPEKENIKQTTSALPHQEWRTSRPSADERGEMLGETPLPSAPRSVFDFMSQKDRERLKNIASGGVPTGPMPATPATLTIPHLEPHIATAALRGFQPFTSDPAKQARYTSYIQSQADPAAYPFSLKPLPDQRMDEFNKELQDYSKSAQIFKPVSGAMAGRFTSATVIDHGPKIYEGLHTPSAEEIAEKEEAERKKQEENVSPKVHAARMGMYGPMTREMKPWQPARLLCKRFGLKDPNPPPEEPAAAAPTFEEPAPDASFFATPAVPSTSDRRDLSNIGLGEDESQGKDTLTYERPSMDVFKAIFASDDEDSDDEKDEKKDEEPEVAVEAPKELTPTPTPALKDPVPSQVQISGPVDMSTFKPTFIPREGKDKDKDKSREKKKKKKEKEKKSVLVSFAMEEDMGGAEVPPPTRKKKRKDKDKKGTVKDEDEDAVWVEKPAPEAVKDIEYHPPKEDDSNMAVDSSYVPARGRKRAIDFM</sequence>
<organism evidence="3 4">
    <name type="scientific">Armillaria ostoyae</name>
    <name type="common">Armillaria root rot fungus</name>
    <dbReference type="NCBI Taxonomy" id="47428"/>
    <lineage>
        <taxon>Eukaryota</taxon>
        <taxon>Fungi</taxon>
        <taxon>Dikarya</taxon>
        <taxon>Basidiomycota</taxon>
        <taxon>Agaricomycotina</taxon>
        <taxon>Agaricomycetes</taxon>
        <taxon>Agaricomycetidae</taxon>
        <taxon>Agaricales</taxon>
        <taxon>Marasmiineae</taxon>
        <taxon>Physalacriaceae</taxon>
        <taxon>Armillaria</taxon>
    </lineage>
</organism>
<protein>
    <recommendedName>
        <fullName evidence="2">G-patch domain-containing protein</fullName>
    </recommendedName>
</protein>
<evidence type="ECO:0000313" key="3">
    <source>
        <dbReference type="EMBL" id="SJL13722.1"/>
    </source>
</evidence>
<dbReference type="AlphaFoldDB" id="A0A284RY96"/>
<dbReference type="STRING" id="47428.A0A284RY96"/>
<dbReference type="GO" id="GO:0006397">
    <property type="term" value="P:mRNA processing"/>
    <property type="evidence" value="ECO:0007669"/>
    <property type="project" value="InterPro"/>
</dbReference>
<dbReference type="GO" id="GO:0005634">
    <property type="term" value="C:nucleus"/>
    <property type="evidence" value="ECO:0007669"/>
    <property type="project" value="TreeGrafter"/>
</dbReference>
<feature type="compositionally biased region" description="Basic and acidic residues" evidence="1">
    <location>
        <begin position="814"/>
        <end position="831"/>
    </location>
</feature>
<feature type="compositionally biased region" description="Basic and acidic residues" evidence="1">
    <location>
        <begin position="743"/>
        <end position="754"/>
    </location>
</feature>
<dbReference type="Pfam" id="PF26093">
    <property type="entry name" value="HTH_TGH"/>
    <property type="match status" value="1"/>
</dbReference>
<dbReference type="GO" id="GO:0003723">
    <property type="term" value="F:RNA binding"/>
    <property type="evidence" value="ECO:0007669"/>
    <property type="project" value="TreeGrafter"/>
</dbReference>
<accession>A0A284RY96</accession>
<dbReference type="InterPro" id="IPR000467">
    <property type="entry name" value="G_patch_dom"/>
</dbReference>
<feature type="compositionally biased region" description="Polar residues" evidence="1">
    <location>
        <begin position="320"/>
        <end position="333"/>
    </location>
</feature>
<evidence type="ECO:0000256" key="1">
    <source>
        <dbReference type="SAM" id="MobiDB-lite"/>
    </source>
</evidence>
<feature type="region of interest" description="Disordered" evidence="1">
    <location>
        <begin position="630"/>
        <end position="840"/>
    </location>
</feature>
<feature type="domain" description="G-patch" evidence="2">
    <location>
        <begin position="165"/>
        <end position="185"/>
    </location>
</feature>
<dbReference type="PANTHER" id="PTHR13384">
    <property type="entry name" value="G PATCH DOMAIN-CONTAINING PROTEIN 1"/>
    <property type="match status" value="1"/>
</dbReference>